<dbReference type="AlphaFoldDB" id="A0A1D1VKH8"/>
<evidence type="ECO:0000259" key="4">
    <source>
        <dbReference type="PROSITE" id="PS50102"/>
    </source>
</evidence>
<protein>
    <submittedName>
        <fullName evidence="5">Boule</fullName>
    </submittedName>
</protein>
<dbReference type="SMART" id="SM00360">
    <property type="entry name" value="RRM"/>
    <property type="match status" value="1"/>
</dbReference>
<dbReference type="PANTHER" id="PTHR11176:SF57">
    <property type="entry name" value="PROTEIN BOULE"/>
    <property type="match status" value="1"/>
</dbReference>
<dbReference type="Pfam" id="PF00076">
    <property type="entry name" value="RRM_1"/>
    <property type="match status" value="1"/>
</dbReference>
<dbReference type="OrthoDB" id="762982at2759"/>
<dbReference type="Proteomes" id="UP000186922">
    <property type="component" value="Unassembled WGS sequence"/>
</dbReference>
<evidence type="ECO:0000313" key="6">
    <source>
        <dbReference type="Proteomes" id="UP000186922"/>
    </source>
</evidence>
<gene>
    <name evidence="5" type="primary">RvY_11456-1</name>
    <name evidence="5" type="synonym">RvY_11456.1</name>
    <name evidence="5" type="ORF">RvY_11456</name>
</gene>
<accession>A0A1D1VKH8</accession>
<organism evidence="5 6">
    <name type="scientific">Ramazzottius varieornatus</name>
    <name type="common">Water bear</name>
    <name type="synonym">Tardigrade</name>
    <dbReference type="NCBI Taxonomy" id="947166"/>
    <lineage>
        <taxon>Eukaryota</taxon>
        <taxon>Metazoa</taxon>
        <taxon>Ecdysozoa</taxon>
        <taxon>Tardigrada</taxon>
        <taxon>Eutardigrada</taxon>
        <taxon>Parachela</taxon>
        <taxon>Hypsibioidea</taxon>
        <taxon>Ramazzottiidae</taxon>
        <taxon>Ramazzottius</taxon>
    </lineage>
</organism>
<feature type="compositionally biased region" description="Basic and acidic residues" evidence="3">
    <location>
        <begin position="21"/>
        <end position="36"/>
    </location>
</feature>
<proteinExistence type="predicted"/>
<feature type="region of interest" description="Disordered" evidence="3">
    <location>
        <begin position="17"/>
        <end position="52"/>
    </location>
</feature>
<dbReference type="STRING" id="947166.A0A1D1VKH8"/>
<keyword evidence="6" id="KW-1185">Reference proteome</keyword>
<comment type="caution">
    <text evidence="5">The sequence shown here is derived from an EMBL/GenBank/DDBJ whole genome shotgun (WGS) entry which is preliminary data.</text>
</comment>
<dbReference type="Gene3D" id="3.30.70.330">
    <property type="match status" value="1"/>
</dbReference>
<sequence>MPQSFSTFAPAISTPLSHVSEASREAESSFHSEPHSFRNIMDDAGSNNTSNRTFLHQNDGRVFHNSSAVDNKGPSIVSSSREDRQRIYVRSRIFIGGLTDAINEDDLRDLFARLCPGETVEILIKQRGSSQFRGYGFATFKNKAVADKALLQGEGEKCSVKGVKLNMCQAFRREDPLKLQQQGRVQSGGQGRAGILTSDTTCATQSTYPFAPYPIPMMPYAYPNYFPMGAPGLPYYSPQAYSLALASLQWSGATPTVTSPLGTVRTTSRTGSDNGSTSDFNLPAGLSGRTSAMSTGSSDSNTTQANYGIPSWNSSAFGDPNSAWAYQNILNTWNQAGGMANNDGMDRRLTTFGANVNPGRVH</sequence>
<feature type="domain" description="RRM" evidence="4">
    <location>
        <begin position="91"/>
        <end position="184"/>
    </location>
</feature>
<feature type="region of interest" description="Disordered" evidence="3">
    <location>
        <begin position="261"/>
        <end position="302"/>
    </location>
</feature>
<dbReference type="PANTHER" id="PTHR11176">
    <property type="entry name" value="BOULE-RELATED"/>
    <property type="match status" value="1"/>
</dbReference>
<dbReference type="PROSITE" id="PS50102">
    <property type="entry name" value="RRM"/>
    <property type="match status" value="1"/>
</dbReference>
<dbReference type="SUPFAM" id="SSF54928">
    <property type="entry name" value="RNA-binding domain, RBD"/>
    <property type="match status" value="1"/>
</dbReference>
<evidence type="ECO:0000256" key="2">
    <source>
        <dbReference type="PROSITE-ProRule" id="PRU00176"/>
    </source>
</evidence>
<keyword evidence="1 2" id="KW-0694">RNA-binding</keyword>
<dbReference type="InterPro" id="IPR000504">
    <property type="entry name" value="RRM_dom"/>
</dbReference>
<dbReference type="GO" id="GO:0003723">
    <property type="term" value="F:RNA binding"/>
    <property type="evidence" value="ECO:0007669"/>
    <property type="project" value="UniProtKB-UniRule"/>
</dbReference>
<dbReference type="EMBL" id="BDGG01000006">
    <property type="protein sequence ID" value="GAV00633.1"/>
    <property type="molecule type" value="Genomic_DNA"/>
</dbReference>
<name>A0A1D1VKH8_RAMVA</name>
<feature type="compositionally biased region" description="Polar residues" evidence="3">
    <location>
        <begin position="261"/>
        <end position="280"/>
    </location>
</feature>
<evidence type="ECO:0000256" key="1">
    <source>
        <dbReference type="ARBA" id="ARBA00022884"/>
    </source>
</evidence>
<dbReference type="InterPro" id="IPR012677">
    <property type="entry name" value="Nucleotide-bd_a/b_plait_sf"/>
</dbReference>
<dbReference type="InterPro" id="IPR035979">
    <property type="entry name" value="RBD_domain_sf"/>
</dbReference>
<reference evidence="5 6" key="1">
    <citation type="journal article" date="2016" name="Nat. Commun.">
        <title>Extremotolerant tardigrade genome and improved radiotolerance of human cultured cells by tardigrade-unique protein.</title>
        <authorList>
            <person name="Hashimoto T."/>
            <person name="Horikawa D.D."/>
            <person name="Saito Y."/>
            <person name="Kuwahara H."/>
            <person name="Kozuka-Hata H."/>
            <person name="Shin-I T."/>
            <person name="Minakuchi Y."/>
            <person name="Ohishi K."/>
            <person name="Motoyama A."/>
            <person name="Aizu T."/>
            <person name="Enomoto A."/>
            <person name="Kondo K."/>
            <person name="Tanaka S."/>
            <person name="Hara Y."/>
            <person name="Koshikawa S."/>
            <person name="Sagara H."/>
            <person name="Miura T."/>
            <person name="Yokobori S."/>
            <person name="Miyagawa K."/>
            <person name="Suzuki Y."/>
            <person name="Kubo T."/>
            <person name="Oyama M."/>
            <person name="Kohara Y."/>
            <person name="Fujiyama A."/>
            <person name="Arakawa K."/>
            <person name="Katayama T."/>
            <person name="Toyoda A."/>
            <person name="Kunieda T."/>
        </authorList>
    </citation>
    <scope>NUCLEOTIDE SEQUENCE [LARGE SCALE GENOMIC DNA]</scope>
    <source>
        <strain evidence="5 6">YOKOZUNA-1</strain>
    </source>
</reference>
<feature type="compositionally biased region" description="Polar residues" evidence="3">
    <location>
        <begin position="288"/>
        <end position="302"/>
    </location>
</feature>
<evidence type="ECO:0000256" key="3">
    <source>
        <dbReference type="SAM" id="MobiDB-lite"/>
    </source>
</evidence>
<evidence type="ECO:0000313" key="5">
    <source>
        <dbReference type="EMBL" id="GAV00633.1"/>
    </source>
</evidence>